<keyword evidence="4" id="KW-1003">Cell membrane</keyword>
<dbReference type="EMBL" id="LVYU01000112">
    <property type="protein sequence ID" value="KZA98647.1"/>
    <property type="molecule type" value="Genomic_DNA"/>
</dbReference>
<dbReference type="PANTHER" id="PTHR30614">
    <property type="entry name" value="MEMBRANE COMPONENT OF AMINO ACID ABC TRANSPORTER"/>
    <property type="match status" value="1"/>
</dbReference>
<evidence type="ECO:0000256" key="2">
    <source>
        <dbReference type="ARBA" id="ARBA00010072"/>
    </source>
</evidence>
<dbReference type="InterPro" id="IPR035906">
    <property type="entry name" value="MetI-like_sf"/>
</dbReference>
<evidence type="ECO:0000313" key="11">
    <source>
        <dbReference type="EMBL" id="KZA98647.1"/>
    </source>
</evidence>
<dbReference type="Pfam" id="PF00528">
    <property type="entry name" value="BPD_transp_1"/>
    <property type="match status" value="1"/>
</dbReference>
<evidence type="ECO:0000256" key="6">
    <source>
        <dbReference type="ARBA" id="ARBA00022970"/>
    </source>
</evidence>
<keyword evidence="8 9" id="KW-0472">Membrane</keyword>
<dbReference type="InterPro" id="IPR000515">
    <property type="entry name" value="MetI-like"/>
</dbReference>
<keyword evidence="7 9" id="KW-1133">Transmembrane helix</keyword>
<dbReference type="InterPro" id="IPR010065">
    <property type="entry name" value="AA_ABC_transptr_permease_3TM"/>
</dbReference>
<comment type="subcellular location">
    <subcellularLocation>
        <location evidence="1">Cell inner membrane</location>
        <topology evidence="1">Multi-pass membrane protein</topology>
    </subcellularLocation>
    <subcellularLocation>
        <location evidence="9">Cell membrane</location>
        <topology evidence="9">Multi-pass membrane protein</topology>
    </subcellularLocation>
</comment>
<feature type="transmembrane region" description="Helical" evidence="9">
    <location>
        <begin position="91"/>
        <end position="117"/>
    </location>
</feature>
<keyword evidence="5 9" id="KW-0812">Transmembrane</keyword>
<feature type="transmembrane region" description="Helical" evidence="9">
    <location>
        <begin position="366"/>
        <end position="391"/>
    </location>
</feature>
<comment type="caution">
    <text evidence="11">The sequence shown here is derived from an EMBL/GenBank/DDBJ whole genome shotgun (WGS) entry which is preliminary data.</text>
</comment>
<dbReference type="InterPro" id="IPR043429">
    <property type="entry name" value="ArtM/GltK/GlnP/TcyL/YhdX-like"/>
</dbReference>
<feature type="transmembrane region" description="Helical" evidence="9">
    <location>
        <begin position="269"/>
        <end position="288"/>
    </location>
</feature>
<dbReference type="Gene3D" id="1.10.3720.10">
    <property type="entry name" value="MetI-like"/>
    <property type="match status" value="2"/>
</dbReference>
<feature type="transmembrane region" description="Helical" evidence="9">
    <location>
        <begin position="224"/>
        <end position="249"/>
    </location>
</feature>
<accession>A0A154IEW2</accession>
<dbReference type="GO" id="GO:0006865">
    <property type="term" value="P:amino acid transport"/>
    <property type="evidence" value="ECO:0007669"/>
    <property type="project" value="UniProtKB-KW"/>
</dbReference>
<feature type="domain" description="ABC transmembrane type-1" evidence="10">
    <location>
        <begin position="96"/>
        <end position="388"/>
    </location>
</feature>
<feature type="transmembrane region" description="Helical" evidence="9">
    <location>
        <begin position="189"/>
        <end position="212"/>
    </location>
</feature>
<dbReference type="GO" id="GO:0022857">
    <property type="term" value="F:transmembrane transporter activity"/>
    <property type="evidence" value="ECO:0007669"/>
    <property type="project" value="InterPro"/>
</dbReference>
<dbReference type="PANTHER" id="PTHR30614:SF37">
    <property type="entry name" value="AMINO-ACID ABC TRANSPORTER PERMEASE PROTEIN YHDX-RELATED"/>
    <property type="match status" value="1"/>
</dbReference>
<feature type="transmembrane region" description="Helical" evidence="9">
    <location>
        <begin position="29"/>
        <end position="48"/>
    </location>
</feature>
<evidence type="ECO:0000256" key="3">
    <source>
        <dbReference type="ARBA" id="ARBA00022448"/>
    </source>
</evidence>
<organism evidence="11">
    <name type="scientific">Rhizobium leguminosarum</name>
    <dbReference type="NCBI Taxonomy" id="384"/>
    <lineage>
        <taxon>Bacteria</taxon>
        <taxon>Pseudomonadati</taxon>
        <taxon>Pseudomonadota</taxon>
        <taxon>Alphaproteobacteria</taxon>
        <taxon>Hyphomicrobiales</taxon>
        <taxon>Rhizobiaceae</taxon>
        <taxon>Rhizobium/Agrobacterium group</taxon>
        <taxon>Rhizobium</taxon>
    </lineage>
</organism>
<comment type="similarity">
    <text evidence="2">Belongs to the binding-protein-dependent transport system permease family. HisMQ subfamily.</text>
</comment>
<evidence type="ECO:0000256" key="5">
    <source>
        <dbReference type="ARBA" id="ARBA00022692"/>
    </source>
</evidence>
<feature type="transmembrane region" description="Helical" evidence="9">
    <location>
        <begin position="342"/>
        <end position="360"/>
    </location>
</feature>
<evidence type="ECO:0000256" key="4">
    <source>
        <dbReference type="ARBA" id="ARBA00022475"/>
    </source>
</evidence>
<dbReference type="AlphaFoldDB" id="A0A154IEW2"/>
<dbReference type="SUPFAM" id="SSF161098">
    <property type="entry name" value="MetI-like"/>
    <property type="match status" value="2"/>
</dbReference>
<sequence length="400" mass="43290">MTHEAVDTTPLHGTGWSFRSAMYDPKYRSIFYQVLTIVILVGFVWWVAHNTAVNLARSNTASGFGFLRGRAGFEIGQSLIGFSSDSTYARALLVGILNTLLVAVTGIFTATIIGFLIGIGRLSHNWLIAKLCTVYVEVFRNIPPLLVIFFWYLGVLSVLPQPRESVGLPFNMFLNNRGLAFPKPIFETGMMAVGIALLIAIVATIIIARWAHKRQAATGQPFHTVWTAIALIVGLPLLVFVVSGFPLTFDVPVAGKFNLTGGSVVGPEFMSLFLALSFYTASFIAEIVRGGIRGVPKGQSEAAGALGLHPSSVTRLVVVPQALRIIIPPLTSQYLNLTKNSSLAIAIGFSDLVAVGGTILNQSGQAIEIVCIWGIVYLSLSILTSLFMNWFNAKMALVER</sequence>
<feature type="transmembrane region" description="Helical" evidence="9">
    <location>
        <begin position="138"/>
        <end position="159"/>
    </location>
</feature>
<dbReference type="CDD" id="cd06261">
    <property type="entry name" value="TM_PBP2"/>
    <property type="match status" value="1"/>
</dbReference>
<proteinExistence type="inferred from homology"/>
<evidence type="ECO:0000256" key="7">
    <source>
        <dbReference type="ARBA" id="ARBA00022989"/>
    </source>
</evidence>
<evidence type="ECO:0000256" key="1">
    <source>
        <dbReference type="ARBA" id="ARBA00004429"/>
    </source>
</evidence>
<name>A0A154IEW2_RHILE</name>
<dbReference type="PROSITE" id="PS50928">
    <property type="entry name" value="ABC_TM1"/>
    <property type="match status" value="1"/>
</dbReference>
<keyword evidence="6" id="KW-0029">Amino-acid transport</keyword>
<protein>
    <submittedName>
        <fullName evidence="11">Amino acid ABC transporter permease</fullName>
    </submittedName>
</protein>
<keyword evidence="3 9" id="KW-0813">Transport</keyword>
<dbReference type="NCBIfam" id="TIGR01726">
    <property type="entry name" value="HEQRo_perm_3TM"/>
    <property type="match status" value="1"/>
</dbReference>
<evidence type="ECO:0000256" key="9">
    <source>
        <dbReference type="RuleBase" id="RU363032"/>
    </source>
</evidence>
<dbReference type="RefSeq" id="WP_062943659.1">
    <property type="nucleotide sequence ID" value="NZ_CP171844.1"/>
</dbReference>
<evidence type="ECO:0000259" key="10">
    <source>
        <dbReference type="PROSITE" id="PS50928"/>
    </source>
</evidence>
<gene>
    <name evidence="11" type="ORF">A4A59_03460</name>
</gene>
<evidence type="ECO:0000256" key="8">
    <source>
        <dbReference type="ARBA" id="ARBA00023136"/>
    </source>
</evidence>
<dbReference type="GO" id="GO:0043190">
    <property type="term" value="C:ATP-binding cassette (ABC) transporter complex"/>
    <property type="evidence" value="ECO:0007669"/>
    <property type="project" value="InterPro"/>
</dbReference>
<reference evidence="11" key="1">
    <citation type="submission" date="2016-03" db="EMBL/GenBank/DDBJ databases">
        <title>Microsymbionts genomes from the relict species Vavilovia formosa.</title>
        <authorList>
            <person name="Chirak E."/>
            <person name="Kimeklis A."/>
            <person name="Kopat V."/>
            <person name="Andronov E."/>
        </authorList>
    </citation>
    <scope>NUCLEOTIDE SEQUENCE [LARGE SCALE GENOMIC DNA]</scope>
    <source>
        <strain evidence="11">Vaf12</strain>
    </source>
</reference>